<protein>
    <recommendedName>
        <fullName evidence="5">HMG box domain-containing protein</fullName>
    </recommendedName>
</protein>
<dbReference type="GO" id="GO:0000981">
    <property type="term" value="F:DNA-binding transcription factor activity, RNA polymerase II-specific"/>
    <property type="evidence" value="ECO:0007669"/>
    <property type="project" value="TreeGrafter"/>
</dbReference>
<dbReference type="Pfam" id="PF00505">
    <property type="entry name" value="HMG_box"/>
    <property type="match status" value="1"/>
</dbReference>
<accession>A0AAD7BNV3</accession>
<feature type="DNA-binding region" description="HMG box" evidence="3">
    <location>
        <begin position="52"/>
        <end position="121"/>
    </location>
</feature>
<dbReference type="PANTHER" id="PTHR45789:SF2">
    <property type="entry name" value="FI18025P1"/>
    <property type="match status" value="1"/>
</dbReference>
<reference evidence="6" key="1">
    <citation type="submission" date="2023-03" db="EMBL/GenBank/DDBJ databases">
        <title>Massive genome expansion in bonnet fungi (Mycena s.s.) driven by repeated elements and novel gene families across ecological guilds.</title>
        <authorList>
            <consortium name="Lawrence Berkeley National Laboratory"/>
            <person name="Harder C.B."/>
            <person name="Miyauchi S."/>
            <person name="Viragh M."/>
            <person name="Kuo A."/>
            <person name="Thoen E."/>
            <person name="Andreopoulos B."/>
            <person name="Lu D."/>
            <person name="Skrede I."/>
            <person name="Drula E."/>
            <person name="Henrissat B."/>
            <person name="Morin E."/>
            <person name="Kohler A."/>
            <person name="Barry K."/>
            <person name="LaButti K."/>
            <person name="Morin E."/>
            <person name="Salamov A."/>
            <person name="Lipzen A."/>
            <person name="Mereny Z."/>
            <person name="Hegedus B."/>
            <person name="Baldrian P."/>
            <person name="Stursova M."/>
            <person name="Weitz H."/>
            <person name="Taylor A."/>
            <person name="Grigoriev I.V."/>
            <person name="Nagy L.G."/>
            <person name="Martin F."/>
            <person name="Kauserud H."/>
        </authorList>
    </citation>
    <scope>NUCLEOTIDE SEQUENCE</scope>
    <source>
        <strain evidence="6">9284</strain>
    </source>
</reference>
<feature type="domain" description="HMG box" evidence="5">
    <location>
        <begin position="52"/>
        <end position="121"/>
    </location>
</feature>
<evidence type="ECO:0000313" key="6">
    <source>
        <dbReference type="EMBL" id="KAJ7625882.1"/>
    </source>
</evidence>
<dbReference type="EMBL" id="JARKIF010000012">
    <property type="protein sequence ID" value="KAJ7625882.1"/>
    <property type="molecule type" value="Genomic_DNA"/>
</dbReference>
<feature type="region of interest" description="Disordered" evidence="4">
    <location>
        <begin position="126"/>
        <end position="156"/>
    </location>
</feature>
<dbReference type="SUPFAM" id="SSF47095">
    <property type="entry name" value="HMG-box"/>
    <property type="match status" value="1"/>
</dbReference>
<dbReference type="SMART" id="SM00398">
    <property type="entry name" value="HMG"/>
    <property type="match status" value="1"/>
</dbReference>
<keyword evidence="2 3" id="KW-0539">Nucleus</keyword>
<dbReference type="Gene3D" id="1.10.30.10">
    <property type="entry name" value="High mobility group box domain"/>
    <property type="match status" value="1"/>
</dbReference>
<proteinExistence type="predicted"/>
<dbReference type="PROSITE" id="PS50118">
    <property type="entry name" value="HMG_BOX_2"/>
    <property type="match status" value="1"/>
</dbReference>
<feature type="region of interest" description="Disordered" evidence="4">
    <location>
        <begin position="182"/>
        <end position="266"/>
    </location>
</feature>
<dbReference type="GO" id="GO:0005634">
    <property type="term" value="C:nucleus"/>
    <property type="evidence" value="ECO:0007669"/>
    <property type="project" value="UniProtKB-UniRule"/>
</dbReference>
<dbReference type="GO" id="GO:0000978">
    <property type="term" value="F:RNA polymerase II cis-regulatory region sequence-specific DNA binding"/>
    <property type="evidence" value="ECO:0007669"/>
    <property type="project" value="TreeGrafter"/>
</dbReference>
<gene>
    <name evidence="6" type="ORF">FB45DRAFT_1030211</name>
</gene>
<dbReference type="InterPro" id="IPR009071">
    <property type="entry name" value="HMG_box_dom"/>
</dbReference>
<evidence type="ECO:0000259" key="5">
    <source>
        <dbReference type="PROSITE" id="PS50118"/>
    </source>
</evidence>
<organism evidence="6 7">
    <name type="scientific">Roridomyces roridus</name>
    <dbReference type="NCBI Taxonomy" id="1738132"/>
    <lineage>
        <taxon>Eukaryota</taxon>
        <taxon>Fungi</taxon>
        <taxon>Dikarya</taxon>
        <taxon>Basidiomycota</taxon>
        <taxon>Agaricomycotina</taxon>
        <taxon>Agaricomycetes</taxon>
        <taxon>Agaricomycetidae</taxon>
        <taxon>Agaricales</taxon>
        <taxon>Marasmiineae</taxon>
        <taxon>Mycenaceae</taxon>
        <taxon>Roridomyces</taxon>
    </lineage>
</organism>
<evidence type="ECO:0000256" key="2">
    <source>
        <dbReference type="ARBA" id="ARBA00023242"/>
    </source>
</evidence>
<dbReference type="InterPro" id="IPR036910">
    <property type="entry name" value="HMG_box_dom_sf"/>
</dbReference>
<evidence type="ECO:0000313" key="7">
    <source>
        <dbReference type="Proteomes" id="UP001221142"/>
    </source>
</evidence>
<sequence length="371" mass="41884">MQMSGSEPPVEWNSEADHPAFEAFSQWTPESLEGASRSPRTRHSRKSPDGHIPRPPNAFILFRSSFIRSQRVSSEVETSHSTLSKIIGLTWQNLSMDERRVWHDRAREAMIEHRRRFPAYAFRPANRRGRGSISSDSVADNNTPPTSKRRVREHAVDDPVRCEKIAALLAEGKQGHELEEAMQEFDRQRGPSVVPARFEPPITARTYRRSSSAPAPDTEMPAAFLRKAEPVLGQRRRSSSSGPPARRSSKEKDATPQPETRALDDCFSPWMAAPEPVYFDFSEFSFIPENPPLPQFTCDPLWTHDQLSNAYTEYNVSPEFTGSGLDVGAFQWAQPGGGFEFDVNVNVYPELTPMHSMGSYDNPQSEYGLEM</sequence>
<dbReference type="AlphaFoldDB" id="A0AAD7BNV3"/>
<keyword evidence="7" id="KW-1185">Reference proteome</keyword>
<name>A0AAD7BNV3_9AGAR</name>
<dbReference type="InterPro" id="IPR051356">
    <property type="entry name" value="SOX/SOX-like_TF"/>
</dbReference>
<dbReference type="CDD" id="cd01389">
    <property type="entry name" value="HMG-box_ROX1-like"/>
    <property type="match status" value="1"/>
</dbReference>
<feature type="compositionally biased region" description="Polar residues" evidence="4">
    <location>
        <begin position="132"/>
        <end position="146"/>
    </location>
</feature>
<evidence type="ECO:0000256" key="4">
    <source>
        <dbReference type="SAM" id="MobiDB-lite"/>
    </source>
</evidence>
<evidence type="ECO:0000256" key="3">
    <source>
        <dbReference type="PROSITE-ProRule" id="PRU00267"/>
    </source>
</evidence>
<dbReference type="Proteomes" id="UP001221142">
    <property type="component" value="Unassembled WGS sequence"/>
</dbReference>
<evidence type="ECO:0000256" key="1">
    <source>
        <dbReference type="ARBA" id="ARBA00023125"/>
    </source>
</evidence>
<dbReference type="PANTHER" id="PTHR45789">
    <property type="entry name" value="FI18025P1"/>
    <property type="match status" value="1"/>
</dbReference>
<feature type="region of interest" description="Disordered" evidence="4">
    <location>
        <begin position="23"/>
        <end position="56"/>
    </location>
</feature>
<comment type="caution">
    <text evidence="6">The sequence shown here is derived from an EMBL/GenBank/DDBJ whole genome shotgun (WGS) entry which is preliminary data.</text>
</comment>
<keyword evidence="1 3" id="KW-0238">DNA-binding</keyword>